<protein>
    <submittedName>
        <fullName evidence="2">Uncharacterized protein</fullName>
    </submittedName>
</protein>
<feature type="compositionally biased region" description="Basic and acidic residues" evidence="1">
    <location>
        <begin position="307"/>
        <end position="317"/>
    </location>
</feature>
<reference evidence="2" key="1">
    <citation type="submission" date="2023-07" db="EMBL/GenBank/DDBJ databases">
        <authorList>
            <consortium name="AG Swart"/>
            <person name="Singh M."/>
            <person name="Singh A."/>
            <person name="Seah K."/>
            <person name="Emmerich C."/>
        </authorList>
    </citation>
    <scope>NUCLEOTIDE SEQUENCE</scope>
    <source>
        <strain evidence="2">DP1</strain>
    </source>
</reference>
<sequence length="560" mass="64747">MEPYNVIADKKSTKPIEKLESLKNDAIDFFKKQVDEEEKLERYSNEENSVNDYYGKMDFNVRNAINLRKEKDNKSDFYYKLQTLNDRIAVYKELFLNSEPKILDFKYKINAMKEPNNIPTKKVKSIKKLRMRKRSHSKMMSGPTSHYENILDQNFKSPFKSSANIQELYMDNNRQGKGIVKPRPMKGMDIPLSSVSITGKRSASLISPDLSKINNDEVKNKNCLKKMAHSPLRSNSLQLTPIMRTTLKQAKTQIIKILMKIQIFSKSRASRKNPNLKISQMSSLEKILRKSSKPKEFPFIRKSKTKNKSDNESNIEKDKLLRQKIKNLEKRISKIKGKRKISCQKNKSSRLYRKFNESQKKLEQNKTPSKNLSIDNKSKTANLGTNEPRTTMNKKNKNNSIHLSISPATKRTNIRHKNRPPKYDHNESNTSRAQNRKMYTVQQSYDSGGAMPDIKQPLKSYNQKSMTSSNKANIFKLKRVSKRENSSTKSNIIFNHIAKLKQKSYRKLILHKDMPIGNSKVLPSIRSSSQPRITATTDSSEGKTKHPFGFKIARNASSIR</sequence>
<name>A0AAD2DC63_EUPCR</name>
<feature type="compositionally biased region" description="Basic residues" evidence="1">
    <location>
        <begin position="336"/>
        <end position="353"/>
    </location>
</feature>
<feature type="compositionally biased region" description="Polar residues" evidence="1">
    <location>
        <begin position="365"/>
        <end position="391"/>
    </location>
</feature>
<evidence type="ECO:0000313" key="2">
    <source>
        <dbReference type="EMBL" id="CAI2387293.1"/>
    </source>
</evidence>
<dbReference type="Proteomes" id="UP001295684">
    <property type="component" value="Unassembled WGS sequence"/>
</dbReference>
<organism evidence="2 3">
    <name type="scientific">Euplotes crassus</name>
    <dbReference type="NCBI Taxonomy" id="5936"/>
    <lineage>
        <taxon>Eukaryota</taxon>
        <taxon>Sar</taxon>
        <taxon>Alveolata</taxon>
        <taxon>Ciliophora</taxon>
        <taxon>Intramacronucleata</taxon>
        <taxon>Spirotrichea</taxon>
        <taxon>Hypotrichia</taxon>
        <taxon>Euplotida</taxon>
        <taxon>Euplotidae</taxon>
        <taxon>Moneuplotes</taxon>
    </lineage>
</organism>
<gene>
    <name evidence="2" type="ORF">ECRASSUSDP1_LOCUS28922</name>
</gene>
<feature type="compositionally biased region" description="Polar residues" evidence="1">
    <location>
        <begin position="525"/>
        <end position="539"/>
    </location>
</feature>
<feature type="region of interest" description="Disordered" evidence="1">
    <location>
        <begin position="520"/>
        <end position="560"/>
    </location>
</feature>
<evidence type="ECO:0000313" key="3">
    <source>
        <dbReference type="Proteomes" id="UP001295684"/>
    </source>
</evidence>
<comment type="caution">
    <text evidence="2">The sequence shown here is derived from an EMBL/GenBank/DDBJ whole genome shotgun (WGS) entry which is preliminary data.</text>
</comment>
<evidence type="ECO:0000256" key="1">
    <source>
        <dbReference type="SAM" id="MobiDB-lite"/>
    </source>
</evidence>
<proteinExistence type="predicted"/>
<keyword evidence="3" id="KW-1185">Reference proteome</keyword>
<feature type="compositionally biased region" description="Polar residues" evidence="1">
    <location>
        <begin position="398"/>
        <end position="411"/>
    </location>
</feature>
<dbReference type="AlphaFoldDB" id="A0AAD2DC63"/>
<feature type="compositionally biased region" description="Basic and acidic residues" evidence="1">
    <location>
        <begin position="354"/>
        <end position="364"/>
    </location>
</feature>
<dbReference type="EMBL" id="CAMPGE010029806">
    <property type="protein sequence ID" value="CAI2387293.1"/>
    <property type="molecule type" value="Genomic_DNA"/>
</dbReference>
<accession>A0AAD2DC63</accession>
<feature type="region of interest" description="Disordered" evidence="1">
    <location>
        <begin position="295"/>
        <end position="317"/>
    </location>
</feature>
<feature type="region of interest" description="Disordered" evidence="1">
    <location>
        <begin position="336"/>
        <end position="437"/>
    </location>
</feature>